<comment type="caution">
    <text evidence="11">The sequence shown here is derived from an EMBL/GenBank/DDBJ whole genome shotgun (WGS) entry which is preliminary data.</text>
</comment>
<feature type="domain" description="POTRA" evidence="10">
    <location>
        <begin position="358"/>
        <end position="434"/>
    </location>
</feature>
<dbReference type="InterPro" id="IPR023707">
    <property type="entry name" value="OM_assembly_BamA"/>
</dbReference>
<keyword evidence="6" id="KW-0472">Membrane</keyword>
<dbReference type="InterPro" id="IPR039910">
    <property type="entry name" value="D15-like"/>
</dbReference>
<evidence type="ECO:0000256" key="4">
    <source>
        <dbReference type="ARBA" id="ARBA00022729"/>
    </source>
</evidence>
<dbReference type="Pfam" id="PF07244">
    <property type="entry name" value="POTRA"/>
    <property type="match status" value="5"/>
</dbReference>
<reference evidence="11 12" key="1">
    <citation type="submission" date="2023-11" db="EMBL/GenBank/DDBJ databases">
        <title>A Novel Polar Bacteriovorax (B. antarcticus) Isolated from the Biocrust in Antarctica.</title>
        <authorList>
            <person name="Mun W."/>
            <person name="Choi S.Y."/>
            <person name="Mitchell R.J."/>
        </authorList>
    </citation>
    <scope>NUCLEOTIDE SEQUENCE [LARGE SCALE GENOMIC DNA]</scope>
    <source>
        <strain evidence="11 12">PP10</strain>
    </source>
</reference>
<evidence type="ECO:0000256" key="9">
    <source>
        <dbReference type="SAM" id="SignalP"/>
    </source>
</evidence>
<dbReference type="Pfam" id="PF01103">
    <property type="entry name" value="Omp85"/>
    <property type="match status" value="1"/>
</dbReference>
<evidence type="ECO:0000256" key="5">
    <source>
        <dbReference type="ARBA" id="ARBA00022737"/>
    </source>
</evidence>
<dbReference type="InterPro" id="IPR000184">
    <property type="entry name" value="Bac_surfAg_D15"/>
</dbReference>
<feature type="signal peptide" evidence="9">
    <location>
        <begin position="1"/>
        <end position="23"/>
    </location>
</feature>
<evidence type="ECO:0000256" key="2">
    <source>
        <dbReference type="ARBA" id="ARBA00022452"/>
    </source>
</evidence>
<feature type="domain" description="POTRA" evidence="10">
    <location>
        <begin position="277"/>
        <end position="355"/>
    </location>
</feature>
<dbReference type="PIRSF" id="PIRSF006076">
    <property type="entry name" value="OM_assembly_OMP85"/>
    <property type="match status" value="1"/>
</dbReference>
<sequence>MSLRFISLFIFCFVTLVNSSAFSADDIGPRVDLFKIDRIDVVGNKKVEKEAILEKIGSKPGMTLDNFLLKKDLEKIYSMKYFENVEAHQETEKGLNILQFKLKEKPIITKITFEGNDGLSDDDLKGQVKSKVFTILDTTTVKADVLGLLKFYEEKGYFLASVDFQEKKLNEENIELIFNIKEYDKVKVKKINFLGNIAFKDEELKSIIQTQEDTLFSFMSGSGNFKEINFQNDIERMKYFYRMKGYLQINIGTPEITVSEDKKWVFITMKLQEGPQFTVNKITFQGEVLFPETELHEKMVLKENETYSEESLRKDIQMLTEMYQDEGYAFANVIRNLNVVPGENKVDVEFSFEKGKIAYFGRIRIKGNPKSRDKVIRREITIKEGQKFNGTDLRQSKENVQRLGFYEPESIVFNTVSPKDKEDVLDVEVSVKEKNTGQISLGAGYSTATGGFFQASVTQSNFRGLGQNLSFSLNVAKTSNTFSIDFTEPYFLDTKWSLGGGVFISENDTSSSYSEKRKGGNIRVGYPIFTFTNLYMTYKLEDTRIKSVDDPSIDISLENGLASSIQTSVVHDKRDDRSDPRKGYFLSYSTEYTGVGGEKKWIKNEAEARGYYPVVGDLILRSRFYAGKLDQVESRKIPRTEKFTLGGSRNLRGYSFEDIGPKKYLKRTDGSGISENFNIGGEFMTFTNVEFQHPLSREAGLKWVVFFDAGHAGDVDKIKVYTDYGFGFRWFSPIGVLRFEFGYPLTGEFKEKGSQFHFDIGQVF</sequence>
<feature type="domain" description="POTRA" evidence="10">
    <location>
        <begin position="106"/>
        <end position="183"/>
    </location>
</feature>
<dbReference type="Proteomes" id="UP001302274">
    <property type="component" value="Unassembled WGS sequence"/>
</dbReference>
<keyword evidence="3" id="KW-0812">Transmembrane</keyword>
<keyword evidence="4 9" id="KW-0732">Signal</keyword>
<feature type="domain" description="POTRA" evidence="10">
    <location>
        <begin position="34"/>
        <end position="105"/>
    </location>
</feature>
<dbReference type="Gene3D" id="3.10.20.310">
    <property type="entry name" value="membrane protein fhac"/>
    <property type="match status" value="5"/>
</dbReference>
<dbReference type="PROSITE" id="PS51779">
    <property type="entry name" value="POTRA"/>
    <property type="match status" value="4"/>
</dbReference>
<name>A0ABU5VQX4_9BACT</name>
<feature type="chain" id="PRO_5047023579" description="Outer membrane protein assembly factor BamA" evidence="9">
    <location>
        <begin position="24"/>
        <end position="764"/>
    </location>
</feature>
<organism evidence="11 12">
    <name type="scientific">Bacteriovorax antarcticus</name>
    <dbReference type="NCBI Taxonomy" id="3088717"/>
    <lineage>
        <taxon>Bacteria</taxon>
        <taxon>Pseudomonadati</taxon>
        <taxon>Bdellovibrionota</taxon>
        <taxon>Bacteriovoracia</taxon>
        <taxon>Bacteriovoracales</taxon>
        <taxon>Bacteriovoracaceae</taxon>
        <taxon>Bacteriovorax</taxon>
    </lineage>
</organism>
<evidence type="ECO:0000259" key="10">
    <source>
        <dbReference type="PROSITE" id="PS51779"/>
    </source>
</evidence>
<dbReference type="PANTHER" id="PTHR12815">
    <property type="entry name" value="SORTING AND ASSEMBLY MACHINERY SAMM50 PROTEIN FAMILY MEMBER"/>
    <property type="match status" value="1"/>
</dbReference>
<gene>
    <name evidence="11" type="primary">bamA</name>
    <name evidence="11" type="ORF">SHI21_04550</name>
</gene>
<dbReference type="EMBL" id="JAYGJQ010000001">
    <property type="protein sequence ID" value="MEA9355453.1"/>
    <property type="molecule type" value="Genomic_DNA"/>
</dbReference>
<dbReference type="RefSeq" id="WP_323575009.1">
    <property type="nucleotide sequence ID" value="NZ_JAYGJQ010000001.1"/>
</dbReference>
<proteinExistence type="predicted"/>
<keyword evidence="12" id="KW-1185">Reference proteome</keyword>
<evidence type="ECO:0000313" key="12">
    <source>
        <dbReference type="Proteomes" id="UP001302274"/>
    </source>
</evidence>
<protein>
    <recommendedName>
        <fullName evidence="8">Outer membrane protein assembly factor BamA</fullName>
    </recommendedName>
</protein>
<keyword evidence="7" id="KW-0998">Cell outer membrane</keyword>
<dbReference type="PANTHER" id="PTHR12815:SF47">
    <property type="entry name" value="TRANSLOCATION AND ASSEMBLY MODULE SUBUNIT TAMA"/>
    <property type="match status" value="1"/>
</dbReference>
<dbReference type="NCBIfam" id="TIGR03303">
    <property type="entry name" value="OM_YaeT"/>
    <property type="match status" value="1"/>
</dbReference>
<evidence type="ECO:0000256" key="8">
    <source>
        <dbReference type="NCBIfam" id="TIGR03303"/>
    </source>
</evidence>
<dbReference type="InterPro" id="IPR010827">
    <property type="entry name" value="BamA/TamA_POTRA"/>
</dbReference>
<evidence type="ECO:0000256" key="7">
    <source>
        <dbReference type="ARBA" id="ARBA00023237"/>
    </source>
</evidence>
<keyword evidence="2" id="KW-1134">Transmembrane beta strand</keyword>
<accession>A0ABU5VQX4</accession>
<evidence type="ECO:0000313" key="11">
    <source>
        <dbReference type="EMBL" id="MEA9355453.1"/>
    </source>
</evidence>
<dbReference type="Gene3D" id="2.40.160.50">
    <property type="entry name" value="membrane protein fhac: a member of the omp85/tpsb transporter family"/>
    <property type="match status" value="1"/>
</dbReference>
<evidence type="ECO:0000256" key="3">
    <source>
        <dbReference type="ARBA" id="ARBA00022692"/>
    </source>
</evidence>
<evidence type="ECO:0000256" key="6">
    <source>
        <dbReference type="ARBA" id="ARBA00023136"/>
    </source>
</evidence>
<dbReference type="InterPro" id="IPR034746">
    <property type="entry name" value="POTRA"/>
</dbReference>
<comment type="subcellular location">
    <subcellularLocation>
        <location evidence="1">Membrane</location>
    </subcellularLocation>
</comment>
<keyword evidence="5" id="KW-0677">Repeat</keyword>
<evidence type="ECO:0000256" key="1">
    <source>
        <dbReference type="ARBA" id="ARBA00004370"/>
    </source>
</evidence>